<dbReference type="PANTHER" id="PTHR47481">
    <property type="match status" value="1"/>
</dbReference>
<organism evidence="1 2">
    <name type="scientific">Stylosanthes scabra</name>
    <dbReference type="NCBI Taxonomy" id="79078"/>
    <lineage>
        <taxon>Eukaryota</taxon>
        <taxon>Viridiplantae</taxon>
        <taxon>Streptophyta</taxon>
        <taxon>Embryophyta</taxon>
        <taxon>Tracheophyta</taxon>
        <taxon>Spermatophyta</taxon>
        <taxon>Magnoliopsida</taxon>
        <taxon>eudicotyledons</taxon>
        <taxon>Gunneridae</taxon>
        <taxon>Pentapetalae</taxon>
        <taxon>rosids</taxon>
        <taxon>fabids</taxon>
        <taxon>Fabales</taxon>
        <taxon>Fabaceae</taxon>
        <taxon>Papilionoideae</taxon>
        <taxon>50 kb inversion clade</taxon>
        <taxon>dalbergioids sensu lato</taxon>
        <taxon>Dalbergieae</taxon>
        <taxon>Pterocarpus clade</taxon>
        <taxon>Stylosanthes</taxon>
    </lineage>
</organism>
<sequence>MAYILTNSTNGFKSSLIPLDDKLKEKNYSTWKYQAWLTVQTLSLEHHLDLSKTPSKITAPFVADSAVSNTTPPSSDGIPATPPPTAAVATESATYREWRQNDLTLQTWLAAFISKPYQIKILHYDYLVKLRTIAESLTALDHPISDDDYIHAIIDGFNEEYHGFLHLSWQDLALSPCLKLNLSYKHMMKC</sequence>
<comment type="caution">
    <text evidence="1">The sequence shown here is derived from an EMBL/GenBank/DDBJ whole genome shotgun (WGS) entry which is preliminary data.</text>
</comment>
<reference evidence="1 2" key="1">
    <citation type="journal article" date="2023" name="Plants (Basel)">
        <title>Bridging the Gap: Combining Genomics and Transcriptomics Approaches to Understand Stylosanthes scabra, an Orphan Legume from the Brazilian Caatinga.</title>
        <authorList>
            <person name="Ferreira-Neto J.R.C."/>
            <person name="da Silva M.D."/>
            <person name="Binneck E."/>
            <person name="de Melo N.F."/>
            <person name="da Silva R.H."/>
            <person name="de Melo A.L.T.M."/>
            <person name="Pandolfi V."/>
            <person name="Bustamante F.O."/>
            <person name="Brasileiro-Vidal A.C."/>
            <person name="Benko-Iseppon A.M."/>
        </authorList>
    </citation>
    <scope>NUCLEOTIDE SEQUENCE [LARGE SCALE GENOMIC DNA]</scope>
    <source>
        <tissue evidence="1">Leaves</tissue>
    </source>
</reference>
<evidence type="ECO:0008006" key="3">
    <source>
        <dbReference type="Google" id="ProtNLM"/>
    </source>
</evidence>
<gene>
    <name evidence="1" type="ORF">PIB30_004062</name>
</gene>
<protein>
    <recommendedName>
        <fullName evidence="3">Retrotransposon Copia-like N-terminal domain-containing protein</fullName>
    </recommendedName>
</protein>
<name>A0ABU6Y1S0_9FABA</name>
<evidence type="ECO:0000313" key="1">
    <source>
        <dbReference type="EMBL" id="MED6203932.1"/>
    </source>
</evidence>
<dbReference type="Proteomes" id="UP001341840">
    <property type="component" value="Unassembled WGS sequence"/>
</dbReference>
<dbReference type="EMBL" id="JASCZI010241663">
    <property type="protein sequence ID" value="MED6203932.1"/>
    <property type="molecule type" value="Genomic_DNA"/>
</dbReference>
<dbReference type="PANTHER" id="PTHR47481:SF31">
    <property type="entry name" value="OS01G0873500 PROTEIN"/>
    <property type="match status" value="1"/>
</dbReference>
<keyword evidence="2" id="KW-1185">Reference proteome</keyword>
<proteinExistence type="predicted"/>
<evidence type="ECO:0000313" key="2">
    <source>
        <dbReference type="Proteomes" id="UP001341840"/>
    </source>
</evidence>
<accession>A0ABU6Y1S0</accession>